<dbReference type="EMBL" id="DS022303">
    <property type="protein sequence ID" value="OAJ40009.1"/>
    <property type="molecule type" value="Genomic_DNA"/>
</dbReference>
<protein>
    <submittedName>
        <fullName evidence="1">Uncharacterized protein</fullName>
    </submittedName>
</protein>
<accession>A0A177WIQ3</accession>
<dbReference type="Proteomes" id="UP000077115">
    <property type="component" value="Unassembled WGS sequence"/>
</dbReference>
<evidence type="ECO:0000313" key="1">
    <source>
        <dbReference type="EMBL" id="OAJ40009.1"/>
    </source>
</evidence>
<organism evidence="1 2">
    <name type="scientific">Batrachochytrium dendrobatidis (strain JEL423)</name>
    <dbReference type="NCBI Taxonomy" id="403673"/>
    <lineage>
        <taxon>Eukaryota</taxon>
        <taxon>Fungi</taxon>
        <taxon>Fungi incertae sedis</taxon>
        <taxon>Chytridiomycota</taxon>
        <taxon>Chytridiomycota incertae sedis</taxon>
        <taxon>Chytridiomycetes</taxon>
        <taxon>Rhizophydiales</taxon>
        <taxon>Rhizophydiales incertae sedis</taxon>
        <taxon>Batrachochytrium</taxon>
    </lineage>
</organism>
<reference evidence="1 2" key="1">
    <citation type="submission" date="2006-10" db="EMBL/GenBank/DDBJ databases">
        <title>The Genome Sequence of Batrachochytrium dendrobatidis JEL423.</title>
        <authorList>
            <consortium name="The Broad Institute Genome Sequencing Platform"/>
            <person name="Birren B."/>
            <person name="Lander E."/>
            <person name="Galagan J."/>
            <person name="Cuomo C."/>
            <person name="Devon K."/>
            <person name="Jaffe D."/>
            <person name="Butler J."/>
            <person name="Alvarez P."/>
            <person name="Gnerre S."/>
            <person name="Grabherr M."/>
            <person name="Kleber M."/>
            <person name="Mauceli E."/>
            <person name="Brockman W."/>
            <person name="Young S."/>
            <person name="LaButti K."/>
            <person name="Sykes S."/>
            <person name="DeCaprio D."/>
            <person name="Crawford M."/>
            <person name="Koehrsen M."/>
            <person name="Engels R."/>
            <person name="Montgomery P."/>
            <person name="Pearson M."/>
            <person name="Howarth C."/>
            <person name="Larson L."/>
            <person name="White J."/>
            <person name="O'Leary S."/>
            <person name="Kodira C."/>
            <person name="Zeng Q."/>
            <person name="Yandava C."/>
            <person name="Alvarado L."/>
            <person name="Longcore J."/>
            <person name="James T."/>
        </authorList>
    </citation>
    <scope>NUCLEOTIDE SEQUENCE [LARGE SCALE GENOMIC DNA]</scope>
    <source>
        <strain evidence="1 2">JEL423</strain>
    </source>
</reference>
<dbReference type="OrthoDB" id="5366606at2759"/>
<dbReference type="AlphaFoldDB" id="A0A177WIQ3"/>
<dbReference type="VEuPathDB" id="FungiDB:BDEG_23790"/>
<proteinExistence type="predicted"/>
<sequence>MPARLRRKVTITFNPADNVAKVERCVEDERATKRNQLMSYQSKPELSMMMEEPSNSLEFYLNPLTSKFPLSDAVKSLVDQTVNAFKELPMEEPKGGSDVYRMDTTIIVDAPNFQWRNTPNQGCSYVPSSVIPTDDQKAAFTLFVERINKLADEHAVVEGGLTC</sequence>
<evidence type="ECO:0000313" key="2">
    <source>
        <dbReference type="Proteomes" id="UP000077115"/>
    </source>
</evidence>
<gene>
    <name evidence="1" type="ORF">BDEG_23790</name>
</gene>
<name>A0A177WIQ3_BATDL</name>
<reference evidence="1 2" key="2">
    <citation type="submission" date="2016-05" db="EMBL/GenBank/DDBJ databases">
        <title>Lineage-specific infection strategies underlie the spectrum of fungal disease in amphibians.</title>
        <authorList>
            <person name="Cuomo C.A."/>
            <person name="Farrer R.A."/>
            <person name="James T."/>
            <person name="Longcore J."/>
            <person name="Birren B."/>
        </authorList>
    </citation>
    <scope>NUCLEOTIDE SEQUENCE [LARGE SCALE GENOMIC DNA]</scope>
    <source>
        <strain evidence="1 2">JEL423</strain>
    </source>
</reference>